<feature type="domain" description="Nudix hydrolase" evidence="2">
    <location>
        <begin position="6"/>
        <end position="137"/>
    </location>
</feature>
<protein>
    <submittedName>
        <fullName evidence="3">8-oxo-dGTP diphosphatase</fullName>
    </submittedName>
</protein>
<dbReference type="OrthoDB" id="9786141at2"/>
<sequence length="139" mass="15756">MGYVSNIFVTVDVIILKKTAEYDKILLIKRKNEPFKNFWALPGGFVDENEDLEDAAKRELKEETSLTVEKLSQIGAYGKPHRDPRSHIVTIAYCGRVEEIVEGKAADDAKELKWFAVNNLPPLAFDHLQIITDALNKVK</sequence>
<dbReference type="SUPFAM" id="SSF55811">
    <property type="entry name" value="Nudix"/>
    <property type="match status" value="1"/>
</dbReference>
<comment type="caution">
    <text evidence="3">The sequence shown here is derived from an EMBL/GenBank/DDBJ whole genome shotgun (WGS) entry which is preliminary data.</text>
</comment>
<dbReference type="PRINTS" id="PR00502">
    <property type="entry name" value="NUDIXFAMILY"/>
</dbReference>
<dbReference type="InterPro" id="IPR015797">
    <property type="entry name" value="NUDIX_hydrolase-like_dom_sf"/>
</dbReference>
<dbReference type="PROSITE" id="PS51462">
    <property type="entry name" value="NUDIX"/>
    <property type="match status" value="1"/>
</dbReference>
<dbReference type="PANTHER" id="PTHR43736:SF1">
    <property type="entry name" value="DIHYDRONEOPTERIN TRIPHOSPHATE DIPHOSPHATASE"/>
    <property type="match status" value="1"/>
</dbReference>
<dbReference type="Gene3D" id="3.90.79.10">
    <property type="entry name" value="Nucleoside Triphosphate Pyrophosphohydrolase"/>
    <property type="match status" value="1"/>
</dbReference>
<dbReference type="InterPro" id="IPR000086">
    <property type="entry name" value="NUDIX_hydrolase_dom"/>
</dbReference>
<keyword evidence="4" id="KW-1185">Reference proteome</keyword>
<dbReference type="GO" id="GO:0016787">
    <property type="term" value="F:hydrolase activity"/>
    <property type="evidence" value="ECO:0007669"/>
    <property type="project" value="UniProtKB-KW"/>
</dbReference>
<keyword evidence="1" id="KW-0378">Hydrolase</keyword>
<dbReference type="PANTHER" id="PTHR43736">
    <property type="entry name" value="ADP-RIBOSE PYROPHOSPHATASE"/>
    <property type="match status" value="1"/>
</dbReference>
<dbReference type="AlphaFoldDB" id="A0A4R7F4L9"/>
<proteinExistence type="predicted"/>
<dbReference type="CDD" id="cd18873">
    <property type="entry name" value="NUDIX_NadM_like"/>
    <property type="match status" value="1"/>
</dbReference>
<gene>
    <name evidence="3" type="ORF">C8P70_10317</name>
</gene>
<evidence type="ECO:0000313" key="4">
    <source>
        <dbReference type="Proteomes" id="UP000295215"/>
    </source>
</evidence>
<reference evidence="3 4" key="1">
    <citation type="submission" date="2019-03" db="EMBL/GenBank/DDBJ databases">
        <title>Genomic Encyclopedia of Archaeal and Bacterial Type Strains, Phase II (KMG-II): from individual species to whole genera.</title>
        <authorList>
            <person name="Goeker M."/>
        </authorList>
    </citation>
    <scope>NUCLEOTIDE SEQUENCE [LARGE SCALE GENOMIC DNA]</scope>
    <source>
        <strain evidence="3 4">DSM 28213</strain>
    </source>
</reference>
<evidence type="ECO:0000259" key="2">
    <source>
        <dbReference type="PROSITE" id="PS51462"/>
    </source>
</evidence>
<evidence type="ECO:0000256" key="1">
    <source>
        <dbReference type="ARBA" id="ARBA00022801"/>
    </source>
</evidence>
<dbReference type="RefSeq" id="WP_133711608.1">
    <property type="nucleotide sequence ID" value="NZ_SOAG01000003.1"/>
</dbReference>
<dbReference type="InterPro" id="IPR020476">
    <property type="entry name" value="Nudix_hydrolase"/>
</dbReference>
<organism evidence="3 4">
    <name type="scientific">Myroides indicus</name>
    <dbReference type="NCBI Taxonomy" id="1323422"/>
    <lineage>
        <taxon>Bacteria</taxon>
        <taxon>Pseudomonadati</taxon>
        <taxon>Bacteroidota</taxon>
        <taxon>Flavobacteriia</taxon>
        <taxon>Flavobacteriales</taxon>
        <taxon>Flavobacteriaceae</taxon>
        <taxon>Myroides</taxon>
    </lineage>
</organism>
<accession>A0A4R7F4L9</accession>
<dbReference type="EMBL" id="SOAG01000003">
    <property type="protein sequence ID" value="TDS64997.1"/>
    <property type="molecule type" value="Genomic_DNA"/>
</dbReference>
<name>A0A4R7F4L9_9FLAO</name>
<evidence type="ECO:0000313" key="3">
    <source>
        <dbReference type="EMBL" id="TDS64997.1"/>
    </source>
</evidence>
<dbReference type="Proteomes" id="UP000295215">
    <property type="component" value="Unassembled WGS sequence"/>
</dbReference>
<dbReference type="Pfam" id="PF00293">
    <property type="entry name" value="NUDIX"/>
    <property type="match status" value="1"/>
</dbReference>